<evidence type="ECO:0000313" key="2">
    <source>
        <dbReference type="Proteomes" id="UP000321926"/>
    </source>
</evidence>
<gene>
    <name evidence="1" type="ORF">FVR03_16940</name>
</gene>
<accession>A0A5C8JHA3</accession>
<dbReference type="AlphaFoldDB" id="A0A5C8JHA3"/>
<dbReference type="GO" id="GO:0016787">
    <property type="term" value="F:hydrolase activity"/>
    <property type="evidence" value="ECO:0007669"/>
    <property type="project" value="UniProtKB-KW"/>
</dbReference>
<dbReference type="Gene3D" id="2.40.160.20">
    <property type="match status" value="1"/>
</dbReference>
<dbReference type="Proteomes" id="UP000321926">
    <property type="component" value="Unassembled WGS sequence"/>
</dbReference>
<protein>
    <submittedName>
        <fullName evidence="1">Acyloxyacyl hydrolase</fullName>
    </submittedName>
</protein>
<organism evidence="1 2">
    <name type="scientific">Pontibacter qinzhouensis</name>
    <dbReference type="NCBI Taxonomy" id="2603253"/>
    <lineage>
        <taxon>Bacteria</taxon>
        <taxon>Pseudomonadati</taxon>
        <taxon>Bacteroidota</taxon>
        <taxon>Cytophagia</taxon>
        <taxon>Cytophagales</taxon>
        <taxon>Hymenobacteraceae</taxon>
        <taxon>Pontibacter</taxon>
    </lineage>
</organism>
<dbReference type="EMBL" id="VRTY01000071">
    <property type="protein sequence ID" value="TXK36761.1"/>
    <property type="molecule type" value="Genomic_DNA"/>
</dbReference>
<comment type="caution">
    <text evidence="1">The sequence shown here is derived from an EMBL/GenBank/DDBJ whole genome shotgun (WGS) entry which is preliminary data.</text>
</comment>
<keyword evidence="2" id="KW-1185">Reference proteome</keyword>
<evidence type="ECO:0000313" key="1">
    <source>
        <dbReference type="EMBL" id="TXK36761.1"/>
    </source>
</evidence>
<name>A0A5C8JHA3_9BACT</name>
<dbReference type="InterPro" id="IPR018550">
    <property type="entry name" value="Lipid-A_deacylase-rel"/>
</dbReference>
<proteinExistence type="predicted"/>
<dbReference type="Pfam" id="PF09411">
    <property type="entry name" value="PagL"/>
    <property type="match status" value="1"/>
</dbReference>
<keyword evidence="1" id="KW-0378">Hydrolase</keyword>
<sequence length="388" mass="43738">MFVAPGTFDVIFSVYFSISKAKRIVGLLVLLLLLSTSDLLAQAATASQKEPWSFGVNGYYGALFRYRSGLSALNYTHPFSVELYANRHTIGKRAWERKYRYPQLGFALSYFNYGVPEELGEAASLTVQLDNALLQTTRGNLRFNLGSGLVYSTRHYITGVNEQNMAIGSKFCFALIGGFRYEHQLSDKLFLNTHFAFRHFSNGGLNKPNNGMNFPLVGVGVRYQPKRPTLLPHTDTVVTALNKRIHLNLKLAMGRREVLYEDVKTTVHSISLYASKRLSQTNSLLLGADAFHDVALSKEYLNALLPWPEQEPDPRMLGITLGHELHFDRTSFLFQFGRYIYQPTGLFPGAYQRYNLKHLVTKNVSAGVALVAHTKRAYVIEWGLGLHL</sequence>
<reference evidence="1 2" key="1">
    <citation type="submission" date="2019-08" db="EMBL/GenBank/DDBJ databases">
        <authorList>
            <person name="Shi S."/>
        </authorList>
    </citation>
    <scope>NUCLEOTIDE SEQUENCE [LARGE SCALE GENOMIC DNA]</scope>
    <source>
        <strain evidence="1 2">GY10130</strain>
    </source>
</reference>
<dbReference type="OrthoDB" id="627554at2"/>